<dbReference type="PANTHER" id="PTHR22907">
    <property type="entry name" value="GH04558P"/>
    <property type="match status" value="1"/>
</dbReference>
<dbReference type="PROSITE" id="PS51034">
    <property type="entry name" value="ZP_2"/>
    <property type="match status" value="1"/>
</dbReference>
<evidence type="ECO:0000256" key="1">
    <source>
        <dbReference type="ARBA" id="ARBA00022729"/>
    </source>
</evidence>
<dbReference type="InterPro" id="IPR042235">
    <property type="entry name" value="ZP-C_dom"/>
</dbReference>
<protein>
    <submittedName>
        <fullName evidence="3">ZP domain-containing protein</fullName>
    </submittedName>
</protein>
<evidence type="ECO:0000259" key="2">
    <source>
        <dbReference type="PROSITE" id="PS51034"/>
    </source>
</evidence>
<dbReference type="InterPro" id="IPR057475">
    <property type="entry name" value="CUT_C"/>
</dbReference>
<dbReference type="AlphaFoldDB" id="A0A183ES77"/>
<keyword evidence="1" id="KW-0732">Signal</keyword>
<proteinExistence type="predicted"/>
<name>A0A183ES77_9BILA</name>
<dbReference type="PANTHER" id="PTHR22907:SF34">
    <property type="entry name" value="ZP DOMAIN-CONTAINING PROTEIN"/>
    <property type="match status" value="1"/>
</dbReference>
<feature type="domain" description="ZP" evidence="2">
    <location>
        <begin position="1"/>
        <end position="89"/>
    </location>
</feature>
<dbReference type="Gene3D" id="2.60.40.4100">
    <property type="entry name" value="Zona pellucida, ZP-C domain"/>
    <property type="match status" value="1"/>
</dbReference>
<reference evidence="3" key="1">
    <citation type="submission" date="2016-06" db="UniProtKB">
        <authorList>
            <consortium name="WormBaseParasite"/>
        </authorList>
    </citation>
    <scope>IDENTIFICATION</scope>
</reference>
<dbReference type="Pfam" id="PF25301">
    <property type="entry name" value="CUT_C"/>
    <property type="match status" value="1"/>
</dbReference>
<evidence type="ECO:0000313" key="3">
    <source>
        <dbReference type="WBParaSite" id="GPUH_0002384801-mRNA-1"/>
    </source>
</evidence>
<organism evidence="3">
    <name type="scientific">Gongylonema pulchrum</name>
    <dbReference type="NCBI Taxonomy" id="637853"/>
    <lineage>
        <taxon>Eukaryota</taxon>
        <taxon>Metazoa</taxon>
        <taxon>Ecdysozoa</taxon>
        <taxon>Nematoda</taxon>
        <taxon>Chromadorea</taxon>
        <taxon>Rhabditida</taxon>
        <taxon>Spirurina</taxon>
        <taxon>Spiruromorpha</taxon>
        <taxon>Spiruroidea</taxon>
        <taxon>Gongylonematidae</taxon>
        <taxon>Gongylonema</taxon>
    </lineage>
</organism>
<accession>A0A183ES77</accession>
<sequence>LYCTTVHSCVVKEESGKEVQLLDENGCAVDKYLLNNLVYTSDLTGGQMSQVFKFADQSSLFFHCQIRLSLKRGSCKRTSDECPDPLTRGKRDLWNGYQYTNGDETVVDVFSQSMTVFDIDDPISNNFHIKFSHNFIPIVQSALQSF</sequence>
<dbReference type="InterPro" id="IPR001507">
    <property type="entry name" value="ZP_dom"/>
</dbReference>
<dbReference type="InterPro" id="IPR051962">
    <property type="entry name" value="Cuticlin"/>
</dbReference>
<dbReference type="WBParaSite" id="GPUH_0002384801-mRNA-1">
    <property type="protein sequence ID" value="GPUH_0002384801-mRNA-1"/>
    <property type="gene ID" value="GPUH_0002384801"/>
</dbReference>